<keyword evidence="3" id="KW-1185">Reference proteome</keyword>
<feature type="chain" id="PRO_5039511864" description="Camelysin metallo-endopeptidase" evidence="1">
    <location>
        <begin position="32"/>
        <end position="186"/>
    </location>
</feature>
<evidence type="ECO:0000313" key="3">
    <source>
        <dbReference type="Proteomes" id="UP000436989"/>
    </source>
</evidence>
<dbReference type="Pfam" id="PF12389">
    <property type="entry name" value="Peptidase_M73"/>
    <property type="match status" value="1"/>
</dbReference>
<sequence length="186" mass="18963">MTATAVAAVSRPRRYRVLVPLAGLAAAAALAVGSGADFTSNSVNSANAFTTGTLTQTNSKANSAIFNVDNLKPGDTVNGSVTITNSGSLGAGFKLKETATNGFTTKSNLRLTITESGASAPVWTGTFGELTAAGPLTLGDWTPGQAKTFVFSVTLAQSADNTEQGKTATATYSWDAVQAAAETYNR</sequence>
<dbReference type="AlphaFoldDB" id="A0A6N8GL40"/>
<evidence type="ECO:0000313" key="2">
    <source>
        <dbReference type="EMBL" id="MUN63479.1"/>
    </source>
</evidence>
<accession>A0A6N8GL40</accession>
<evidence type="ECO:0008006" key="4">
    <source>
        <dbReference type="Google" id="ProtNLM"/>
    </source>
</evidence>
<comment type="caution">
    <text evidence="2">The sequence shown here is derived from an EMBL/GenBank/DDBJ whole genome shotgun (WGS) entry which is preliminary data.</text>
</comment>
<keyword evidence="1" id="KW-0732">Signal</keyword>
<protein>
    <recommendedName>
        <fullName evidence="4">Camelysin metallo-endopeptidase</fullName>
    </recommendedName>
</protein>
<proteinExistence type="predicted"/>
<gene>
    <name evidence="2" type="ORF">GMA12_10050</name>
</gene>
<organism evidence="2 3">
    <name type="scientific">Kocuria sediminis</name>
    <dbReference type="NCBI Taxonomy" id="1038857"/>
    <lineage>
        <taxon>Bacteria</taxon>
        <taxon>Bacillati</taxon>
        <taxon>Actinomycetota</taxon>
        <taxon>Actinomycetes</taxon>
        <taxon>Micrococcales</taxon>
        <taxon>Micrococcaceae</taxon>
        <taxon>Kocuria</taxon>
    </lineage>
</organism>
<dbReference type="Proteomes" id="UP000436989">
    <property type="component" value="Unassembled WGS sequence"/>
</dbReference>
<dbReference type="EMBL" id="WOGU01000007">
    <property type="protein sequence ID" value="MUN63479.1"/>
    <property type="molecule type" value="Genomic_DNA"/>
</dbReference>
<reference evidence="2 3" key="1">
    <citation type="submission" date="2019-12" db="EMBL/GenBank/DDBJ databases">
        <authorList>
            <person name="Shi Y."/>
        </authorList>
    </citation>
    <scope>NUCLEOTIDE SEQUENCE [LARGE SCALE GENOMIC DNA]</scope>
    <source>
        <strain evidence="2 3">JCM 17929</strain>
    </source>
</reference>
<dbReference type="InterPro" id="IPR022121">
    <property type="entry name" value="Peptidase_M73_camelysin"/>
</dbReference>
<dbReference type="RefSeq" id="WP_156269387.1">
    <property type="nucleotide sequence ID" value="NZ_WOGU01000007.1"/>
</dbReference>
<feature type="signal peptide" evidence="1">
    <location>
        <begin position="1"/>
        <end position="31"/>
    </location>
</feature>
<name>A0A6N8GL40_9MICC</name>
<evidence type="ECO:0000256" key="1">
    <source>
        <dbReference type="SAM" id="SignalP"/>
    </source>
</evidence>